<dbReference type="EMBL" id="CP073249">
    <property type="protein sequence ID" value="QUF05437.1"/>
    <property type="molecule type" value="Genomic_DNA"/>
</dbReference>
<feature type="region of interest" description="Disordered" evidence="1">
    <location>
        <begin position="34"/>
        <end position="82"/>
    </location>
</feature>
<evidence type="ECO:0000313" key="3">
    <source>
        <dbReference type="Proteomes" id="UP000677152"/>
    </source>
</evidence>
<evidence type="ECO:0000313" key="2">
    <source>
        <dbReference type="EMBL" id="QUF05437.1"/>
    </source>
</evidence>
<proteinExistence type="predicted"/>
<dbReference type="AlphaFoldDB" id="A0AA45L8S5"/>
<reference evidence="2" key="1">
    <citation type="submission" date="2021-04" db="EMBL/GenBank/DDBJ databases">
        <title>Genomic sequence of Actinosynnema pretiosum subsp. pretiosum ATCC 31280 (C-14919).</title>
        <authorList>
            <person name="Bai L."/>
            <person name="Wang X."/>
            <person name="Xiao Y."/>
        </authorList>
    </citation>
    <scope>NUCLEOTIDE SEQUENCE</scope>
    <source>
        <strain evidence="2">ATCC 31280</strain>
    </source>
</reference>
<evidence type="ECO:0000256" key="1">
    <source>
        <dbReference type="SAM" id="MobiDB-lite"/>
    </source>
</evidence>
<gene>
    <name evidence="2" type="ORF">KCV87_04860</name>
</gene>
<accession>A0AA45L8S5</accession>
<protein>
    <submittedName>
        <fullName evidence="2">Uncharacterized protein</fullName>
    </submittedName>
</protein>
<dbReference type="Proteomes" id="UP000677152">
    <property type="component" value="Chromosome"/>
</dbReference>
<name>A0AA45L8S5_9PSEU</name>
<sequence>MTRAERVCDSCGSELLGHTGACGVCQQVNDFDSGTPEGAATGEDHDIPPLTITPPHRPHRSEGQGGQPSEEGGPAKDRAWRDPTPAQWRQAGLVSAAVGAVAAVTTGLSQVIGGAGLPEPEAENAASEAAPCPAEVARFLSGGGAGADLISSYTTATHEVTLCRDAYGQAHYDGRRRGLPATGQTHISLPAEEFRSGFLAVNSSHSYQVTGSELVVKQGNEELMRQPLTRTG</sequence>
<organism evidence="2 3">
    <name type="scientific">Actinosynnema pretiosum subsp. pretiosum</name>
    <dbReference type="NCBI Taxonomy" id="103721"/>
    <lineage>
        <taxon>Bacteria</taxon>
        <taxon>Bacillati</taxon>
        <taxon>Actinomycetota</taxon>
        <taxon>Actinomycetes</taxon>
        <taxon>Pseudonocardiales</taxon>
        <taxon>Pseudonocardiaceae</taxon>
        <taxon>Actinosynnema</taxon>
    </lineage>
</organism>